<dbReference type="PROSITE" id="PS50056">
    <property type="entry name" value="TYR_PHOSPHATASE_2"/>
    <property type="match status" value="1"/>
</dbReference>
<dbReference type="Proteomes" id="UP000632535">
    <property type="component" value="Unassembled WGS sequence"/>
</dbReference>
<evidence type="ECO:0000313" key="3">
    <source>
        <dbReference type="Proteomes" id="UP000632535"/>
    </source>
</evidence>
<dbReference type="InterPro" id="IPR000387">
    <property type="entry name" value="Tyr_Pase_dom"/>
</dbReference>
<sequence>MIDPAHSAPPALDRLANLRDVATASPRLRPGVLLRSDAPRAGDVVPRDVAWPPRTVLDLRDPGESRDAHPLAGTAHVVPLPVLDGAATGAASAPAPVPGLGVLYRQMLEGVGAGHLVDGVRLVATADAPTLVHCTAGKDRTGVLVALVLALAGVDRAAIVADYERTGPHMREVLARASVTAQLPAPDAHVLAALPPELVTAPGWAIASVLDLLDDHDGGPEGWFAAHGGAAGTVDALRDRLVAG</sequence>
<dbReference type="Gene3D" id="3.90.190.10">
    <property type="entry name" value="Protein tyrosine phosphatase superfamily"/>
    <property type="match status" value="1"/>
</dbReference>
<dbReference type="PROSITE" id="PS00383">
    <property type="entry name" value="TYR_PHOSPHATASE_1"/>
    <property type="match status" value="1"/>
</dbReference>
<name>A0ABQ2B0K6_9MICO</name>
<dbReference type="Pfam" id="PF13350">
    <property type="entry name" value="Y_phosphatase3"/>
    <property type="match status" value="1"/>
</dbReference>
<organism evidence="2 3">
    <name type="scientific">Isoptericola cucumis</name>
    <dbReference type="NCBI Taxonomy" id="1776856"/>
    <lineage>
        <taxon>Bacteria</taxon>
        <taxon>Bacillati</taxon>
        <taxon>Actinomycetota</taxon>
        <taxon>Actinomycetes</taxon>
        <taxon>Micrococcales</taxon>
        <taxon>Promicromonosporaceae</taxon>
        <taxon>Isoptericola</taxon>
    </lineage>
</organism>
<evidence type="ECO:0000313" key="2">
    <source>
        <dbReference type="EMBL" id="GGI04700.1"/>
    </source>
</evidence>
<dbReference type="SUPFAM" id="SSF52799">
    <property type="entry name" value="(Phosphotyrosine protein) phosphatases II"/>
    <property type="match status" value="1"/>
</dbReference>
<dbReference type="InterPro" id="IPR029021">
    <property type="entry name" value="Prot-tyrosine_phosphatase-like"/>
</dbReference>
<proteinExistence type="predicted"/>
<dbReference type="InterPro" id="IPR026893">
    <property type="entry name" value="Tyr/Ser_Pase_IphP-type"/>
</dbReference>
<gene>
    <name evidence="2" type="ORF">GCM10007368_02470</name>
</gene>
<keyword evidence="3" id="KW-1185">Reference proteome</keyword>
<accession>A0ABQ2B0K6</accession>
<reference evidence="3" key="1">
    <citation type="journal article" date="2019" name="Int. J. Syst. Evol. Microbiol.">
        <title>The Global Catalogue of Microorganisms (GCM) 10K type strain sequencing project: providing services to taxonomists for standard genome sequencing and annotation.</title>
        <authorList>
            <consortium name="The Broad Institute Genomics Platform"/>
            <consortium name="The Broad Institute Genome Sequencing Center for Infectious Disease"/>
            <person name="Wu L."/>
            <person name="Ma J."/>
        </authorList>
    </citation>
    <scope>NUCLEOTIDE SEQUENCE [LARGE SCALE GENOMIC DNA]</scope>
    <source>
        <strain evidence="3">CCM 8653</strain>
    </source>
</reference>
<dbReference type="RefSeq" id="WP_188521821.1">
    <property type="nucleotide sequence ID" value="NZ_BMDG01000001.1"/>
</dbReference>
<evidence type="ECO:0000259" key="1">
    <source>
        <dbReference type="PROSITE" id="PS50056"/>
    </source>
</evidence>
<dbReference type="EMBL" id="BMDG01000001">
    <property type="protein sequence ID" value="GGI04700.1"/>
    <property type="molecule type" value="Genomic_DNA"/>
</dbReference>
<feature type="domain" description="Tyrosine specific protein phosphatases" evidence="1">
    <location>
        <begin position="114"/>
        <end position="170"/>
    </location>
</feature>
<dbReference type="InterPro" id="IPR016130">
    <property type="entry name" value="Tyr_Pase_AS"/>
</dbReference>
<comment type="caution">
    <text evidence="2">The sequence shown here is derived from an EMBL/GenBank/DDBJ whole genome shotgun (WGS) entry which is preliminary data.</text>
</comment>
<protein>
    <submittedName>
        <fullName evidence="2">Protein-tyrosine-phosphatase</fullName>
    </submittedName>
</protein>